<accession>A0A7J7HNK8</accession>
<keyword evidence="5" id="KW-1185">Reference proteome</keyword>
<dbReference type="PANTHER" id="PTHR47676:SF1">
    <property type="entry name" value="SMR DOMAIN-CONTAINING PROTEIN"/>
    <property type="match status" value="1"/>
</dbReference>
<dbReference type="PROSITE" id="PS50828">
    <property type="entry name" value="SMR"/>
    <property type="match status" value="1"/>
</dbReference>
<dbReference type="Gene3D" id="3.30.1370.110">
    <property type="match status" value="1"/>
</dbReference>
<dbReference type="InterPro" id="IPR055319">
    <property type="entry name" value="At5g58720-like"/>
</dbReference>
<name>A0A7J7HNK8_CAMSI</name>
<dbReference type="Pfam" id="PF08590">
    <property type="entry name" value="DUF1771"/>
    <property type="match status" value="1"/>
</dbReference>
<gene>
    <name evidence="4" type="ORF">HYC85_007155</name>
</gene>
<dbReference type="Pfam" id="PF24767">
    <property type="entry name" value="UBA_At5g58720"/>
    <property type="match status" value="1"/>
</dbReference>
<dbReference type="Proteomes" id="UP000593564">
    <property type="component" value="Unassembled WGS sequence"/>
</dbReference>
<sequence length="608" mass="67551">MKHSKKKKRSRPTNQVGVKGAAREGQSEERRVVKSLMESFTSVSIEEASSAYREANGDPSKAAEILGELLEIADDQATSCSGSSSSLGPSSAEVFMDANCGGSGVRGRGFRGTNKQKKVIASTGTVSTILGKEYVRSSPRKDVYKPLKGYAYGPANKGDAEQFLCSMLGDDCELSMAVVRDVLCTYSVLVFIPLGLHAYRVNADMMLKRALSHSTYQSLIPAIGLLTLGTLYYLGTGVGYRQVQAEDVGFISSPNYRIWGLCYEVCKIMALNALLELSASSLEQSKNGQSCERIVNNKEDTQYILECSDNLTDRVSDSTSQTSESEIQDSVWSMDRCRNYSEVLTGSKVHSPTDPRSSELELPQKVLESLFNMSKSSKHEPNAMNWRDVVKKMESVGQRFDYDPADATEPEHIHAKGDAYQVHRKAATQHWDSMKSYYQKAATAFSNGEREYAAYLSEQVGVEGHTTKWLERQMKKQAKRYSKLDEAFILLGLCRNKNIENVITIDLHGQHVKQAIKFLKVHLLFGAYVRSYPHHSFFSPLSAVAVQIFRVITGCGSHGVGKSKLKQSVINLVEREGIEWSEENRGSVLIRLDGQREFAFLESENDSD</sequence>
<feature type="compositionally biased region" description="Basic residues" evidence="1">
    <location>
        <begin position="1"/>
        <end position="11"/>
    </location>
</feature>
<dbReference type="InterPro" id="IPR013899">
    <property type="entry name" value="DUF1771"/>
</dbReference>
<comment type="caution">
    <text evidence="4">The sequence shown here is derived from an EMBL/GenBank/DDBJ whole genome shotgun (WGS) entry which is preliminary data.</text>
</comment>
<dbReference type="SUPFAM" id="SSF160443">
    <property type="entry name" value="SMR domain-like"/>
    <property type="match status" value="1"/>
</dbReference>
<keyword evidence="2" id="KW-0472">Membrane</keyword>
<proteinExistence type="predicted"/>
<feature type="compositionally biased region" description="Basic and acidic residues" evidence="1">
    <location>
        <begin position="21"/>
        <end position="30"/>
    </location>
</feature>
<evidence type="ECO:0000313" key="5">
    <source>
        <dbReference type="Proteomes" id="UP000593564"/>
    </source>
</evidence>
<reference evidence="4 5" key="2">
    <citation type="submission" date="2020-07" db="EMBL/GenBank/DDBJ databases">
        <title>Genome assembly of wild tea tree DASZ reveals pedigree and selection history of tea varieties.</title>
        <authorList>
            <person name="Zhang W."/>
        </authorList>
    </citation>
    <scope>NUCLEOTIDE SEQUENCE [LARGE SCALE GENOMIC DNA]</scope>
    <source>
        <strain evidence="5">cv. G240</strain>
        <tissue evidence="4">Leaf</tissue>
    </source>
</reference>
<dbReference type="PANTHER" id="PTHR47676">
    <property type="entry name" value="OS01G0225100 PROTEIN"/>
    <property type="match status" value="1"/>
</dbReference>
<dbReference type="InterPro" id="IPR036063">
    <property type="entry name" value="Smr_dom_sf"/>
</dbReference>
<evidence type="ECO:0000256" key="1">
    <source>
        <dbReference type="SAM" id="MobiDB-lite"/>
    </source>
</evidence>
<feature type="transmembrane region" description="Helical" evidence="2">
    <location>
        <begin position="216"/>
        <end position="234"/>
    </location>
</feature>
<organism evidence="4 5">
    <name type="scientific">Camellia sinensis</name>
    <name type="common">Tea plant</name>
    <name type="synonym">Thea sinensis</name>
    <dbReference type="NCBI Taxonomy" id="4442"/>
    <lineage>
        <taxon>Eukaryota</taxon>
        <taxon>Viridiplantae</taxon>
        <taxon>Streptophyta</taxon>
        <taxon>Embryophyta</taxon>
        <taxon>Tracheophyta</taxon>
        <taxon>Spermatophyta</taxon>
        <taxon>Magnoliopsida</taxon>
        <taxon>eudicotyledons</taxon>
        <taxon>Gunneridae</taxon>
        <taxon>Pentapetalae</taxon>
        <taxon>asterids</taxon>
        <taxon>Ericales</taxon>
        <taxon>Theaceae</taxon>
        <taxon>Camellia</taxon>
    </lineage>
</organism>
<dbReference type="SMART" id="SM00463">
    <property type="entry name" value="SMR"/>
    <property type="match status" value="1"/>
</dbReference>
<evidence type="ECO:0000313" key="4">
    <source>
        <dbReference type="EMBL" id="KAF5954299.1"/>
    </source>
</evidence>
<keyword evidence="2" id="KW-1133">Transmembrane helix</keyword>
<dbReference type="InterPro" id="IPR056254">
    <property type="entry name" value="At5g58720/SDE5-like_UBA-like"/>
</dbReference>
<dbReference type="SMART" id="SM01162">
    <property type="entry name" value="DUF1771"/>
    <property type="match status" value="1"/>
</dbReference>
<reference evidence="5" key="1">
    <citation type="journal article" date="2020" name="Nat. Commun.">
        <title>Genome assembly of wild tea tree DASZ reveals pedigree and selection history of tea varieties.</title>
        <authorList>
            <person name="Zhang W."/>
            <person name="Zhang Y."/>
            <person name="Qiu H."/>
            <person name="Guo Y."/>
            <person name="Wan H."/>
            <person name="Zhang X."/>
            <person name="Scossa F."/>
            <person name="Alseekh S."/>
            <person name="Zhang Q."/>
            <person name="Wang P."/>
            <person name="Xu L."/>
            <person name="Schmidt M.H."/>
            <person name="Jia X."/>
            <person name="Li D."/>
            <person name="Zhu A."/>
            <person name="Guo F."/>
            <person name="Chen W."/>
            <person name="Ni D."/>
            <person name="Usadel B."/>
            <person name="Fernie A.R."/>
            <person name="Wen W."/>
        </authorList>
    </citation>
    <scope>NUCLEOTIDE SEQUENCE [LARGE SCALE GENOMIC DNA]</scope>
    <source>
        <strain evidence="5">cv. G240</strain>
    </source>
</reference>
<evidence type="ECO:0000259" key="3">
    <source>
        <dbReference type="PROSITE" id="PS50828"/>
    </source>
</evidence>
<feature type="region of interest" description="Disordered" evidence="1">
    <location>
        <begin position="1"/>
        <end position="30"/>
    </location>
</feature>
<keyword evidence="2" id="KW-0812">Transmembrane</keyword>
<evidence type="ECO:0000256" key="2">
    <source>
        <dbReference type="SAM" id="Phobius"/>
    </source>
</evidence>
<dbReference type="EMBL" id="JACBKZ010000003">
    <property type="protein sequence ID" value="KAF5954299.1"/>
    <property type="molecule type" value="Genomic_DNA"/>
</dbReference>
<dbReference type="AlphaFoldDB" id="A0A7J7HNK8"/>
<dbReference type="InterPro" id="IPR002625">
    <property type="entry name" value="Smr_dom"/>
</dbReference>
<protein>
    <recommendedName>
        <fullName evidence="3">Smr domain-containing protein</fullName>
    </recommendedName>
</protein>
<feature type="domain" description="Smr" evidence="3">
    <location>
        <begin position="505"/>
        <end position="593"/>
    </location>
</feature>